<dbReference type="PANTHER" id="PTHR37823:SF1">
    <property type="entry name" value="CYTOCHROME C-553-LIKE"/>
    <property type="match status" value="1"/>
</dbReference>
<dbReference type="EMBL" id="FONH01000003">
    <property type="protein sequence ID" value="SFE65963.1"/>
    <property type="molecule type" value="Genomic_DNA"/>
</dbReference>
<keyword evidence="4" id="KW-0249">Electron transport</keyword>
<accession>A0A1I2CDR8</accession>
<keyword evidence="7" id="KW-0732">Signal</keyword>
<dbReference type="PROSITE" id="PS51007">
    <property type="entry name" value="CYTC"/>
    <property type="match status" value="1"/>
</dbReference>
<keyword evidence="1" id="KW-0813">Transport</keyword>
<reference evidence="10" key="1">
    <citation type="submission" date="2016-10" db="EMBL/GenBank/DDBJ databases">
        <authorList>
            <person name="Varghese N."/>
            <person name="Submissions S."/>
        </authorList>
    </citation>
    <scope>NUCLEOTIDE SEQUENCE [LARGE SCALE GENOMIC DNA]</scope>
    <source>
        <strain evidence="10">UNC178MFTsu3.1</strain>
    </source>
</reference>
<evidence type="ECO:0000256" key="3">
    <source>
        <dbReference type="ARBA" id="ARBA00022723"/>
    </source>
</evidence>
<dbReference type="GO" id="GO:0009055">
    <property type="term" value="F:electron transfer activity"/>
    <property type="evidence" value="ECO:0007669"/>
    <property type="project" value="InterPro"/>
</dbReference>
<keyword evidence="3 6" id="KW-0479">Metal-binding</keyword>
<dbReference type="GO" id="GO:0046872">
    <property type="term" value="F:metal ion binding"/>
    <property type="evidence" value="ECO:0007669"/>
    <property type="project" value="UniProtKB-KW"/>
</dbReference>
<proteinExistence type="predicted"/>
<evidence type="ECO:0000256" key="4">
    <source>
        <dbReference type="ARBA" id="ARBA00022982"/>
    </source>
</evidence>
<evidence type="ECO:0000259" key="8">
    <source>
        <dbReference type="PROSITE" id="PS51007"/>
    </source>
</evidence>
<feature type="signal peptide" evidence="7">
    <location>
        <begin position="1"/>
        <end position="19"/>
    </location>
</feature>
<evidence type="ECO:0000313" key="9">
    <source>
        <dbReference type="EMBL" id="SFE65963.1"/>
    </source>
</evidence>
<evidence type="ECO:0000313" key="10">
    <source>
        <dbReference type="Proteomes" id="UP000199477"/>
    </source>
</evidence>
<dbReference type="RefSeq" id="WP_026636204.1">
    <property type="nucleotide sequence ID" value="NZ_FONH01000003.1"/>
</dbReference>
<dbReference type="STRING" id="500610.SAMN02799615_01454"/>
<gene>
    <name evidence="9" type="ORF">SAMN02799615_01454</name>
</gene>
<evidence type="ECO:0000256" key="6">
    <source>
        <dbReference type="PROSITE-ProRule" id="PRU00433"/>
    </source>
</evidence>
<keyword evidence="5 6" id="KW-0408">Iron</keyword>
<dbReference type="SUPFAM" id="SSF46626">
    <property type="entry name" value="Cytochrome c"/>
    <property type="match status" value="1"/>
</dbReference>
<evidence type="ECO:0000256" key="7">
    <source>
        <dbReference type="SAM" id="SignalP"/>
    </source>
</evidence>
<feature type="chain" id="PRO_5011715888" evidence="7">
    <location>
        <begin position="20"/>
        <end position="269"/>
    </location>
</feature>
<dbReference type="GO" id="GO:0020037">
    <property type="term" value="F:heme binding"/>
    <property type="evidence" value="ECO:0007669"/>
    <property type="project" value="InterPro"/>
</dbReference>
<evidence type="ECO:0000256" key="1">
    <source>
        <dbReference type="ARBA" id="ARBA00022448"/>
    </source>
</evidence>
<dbReference type="InterPro" id="IPR009056">
    <property type="entry name" value="Cyt_c-like_dom"/>
</dbReference>
<organism evidence="9 10">
    <name type="scientific">Dyella marensis</name>
    <dbReference type="NCBI Taxonomy" id="500610"/>
    <lineage>
        <taxon>Bacteria</taxon>
        <taxon>Pseudomonadati</taxon>
        <taxon>Pseudomonadota</taxon>
        <taxon>Gammaproteobacteria</taxon>
        <taxon>Lysobacterales</taxon>
        <taxon>Rhodanobacteraceae</taxon>
        <taxon>Dyella</taxon>
    </lineage>
</organism>
<protein>
    <submittedName>
        <fullName evidence="9">Cytochrome c2</fullName>
    </submittedName>
</protein>
<dbReference type="Proteomes" id="UP000199477">
    <property type="component" value="Unassembled WGS sequence"/>
</dbReference>
<evidence type="ECO:0000256" key="5">
    <source>
        <dbReference type="ARBA" id="ARBA00023004"/>
    </source>
</evidence>
<dbReference type="Gene3D" id="1.10.760.10">
    <property type="entry name" value="Cytochrome c-like domain"/>
    <property type="match status" value="1"/>
</dbReference>
<dbReference type="Pfam" id="PF00034">
    <property type="entry name" value="Cytochrom_C"/>
    <property type="match status" value="1"/>
</dbReference>
<keyword evidence="2 6" id="KW-0349">Heme</keyword>
<evidence type="ECO:0000256" key="2">
    <source>
        <dbReference type="ARBA" id="ARBA00022617"/>
    </source>
</evidence>
<dbReference type="PANTHER" id="PTHR37823">
    <property type="entry name" value="CYTOCHROME C-553-LIKE"/>
    <property type="match status" value="1"/>
</dbReference>
<dbReference type="InterPro" id="IPR036909">
    <property type="entry name" value="Cyt_c-like_dom_sf"/>
</dbReference>
<keyword evidence="10" id="KW-1185">Reference proteome</keyword>
<sequence>MLLRLLCLLALLAALPAGAAELKIDLGHGAKTLESSQLATRPDARTIDIPQDVAYRRAMRYRAVPLKALLAGATAGDHLQFVASDGFAAEVPAALVLDGHGAEAWLAIEDPQQPWPALPGKSQGAGPFYVVWTRPEAGGVNPEQWPYQLAAIRKLDAVAARFPAMAPDPALATGSPERRGFEVFQHICLACHTLNGQGDARLGPDLNVPYNPTEYLRADLLRAYVRDPQALRHWPQAKMPGFDAKVLSDADLDALLAYLRHMAGRKHGP</sequence>
<name>A0A1I2CDR8_9GAMM</name>
<dbReference type="InterPro" id="IPR051811">
    <property type="entry name" value="Cytochrome_c550/c551-like"/>
</dbReference>
<feature type="domain" description="Cytochrome c" evidence="8">
    <location>
        <begin position="175"/>
        <end position="263"/>
    </location>
</feature>
<dbReference type="AlphaFoldDB" id="A0A1I2CDR8"/>